<dbReference type="RefSeq" id="WP_142835863.1">
    <property type="nucleotide sequence ID" value="NZ_VFSV01000043.1"/>
</dbReference>
<organism evidence="1 2">
    <name type="scientific">Palleronia caenipelagi</name>
    <dbReference type="NCBI Taxonomy" id="2489174"/>
    <lineage>
        <taxon>Bacteria</taxon>
        <taxon>Pseudomonadati</taxon>
        <taxon>Pseudomonadota</taxon>
        <taxon>Alphaproteobacteria</taxon>
        <taxon>Rhodobacterales</taxon>
        <taxon>Roseobacteraceae</taxon>
        <taxon>Palleronia</taxon>
    </lineage>
</organism>
<name>A0A547PMT9_9RHOB</name>
<dbReference type="OrthoDB" id="839663at2"/>
<dbReference type="Gene3D" id="3.10.450.530">
    <property type="entry name" value="Ribonuclease toxin, BrnT, of type II toxin-antitoxin system"/>
    <property type="match status" value="1"/>
</dbReference>
<dbReference type="Proteomes" id="UP000318590">
    <property type="component" value="Unassembled WGS sequence"/>
</dbReference>
<comment type="caution">
    <text evidence="1">The sequence shown here is derived from an EMBL/GenBank/DDBJ whole genome shotgun (WGS) entry which is preliminary data.</text>
</comment>
<sequence length="93" mass="10930">MAEIEYDRTKRDRTLQERGLDMERAGGIFDRPHLTAPDLRQDYGEDRFITIGYLDGRMVVFVWTWRGKNIRIISIRKANGREQTKYGPRLVGS</sequence>
<dbReference type="Pfam" id="PF04365">
    <property type="entry name" value="BrnT_toxin"/>
    <property type="match status" value="1"/>
</dbReference>
<evidence type="ECO:0000313" key="1">
    <source>
        <dbReference type="EMBL" id="TRD15433.1"/>
    </source>
</evidence>
<dbReference type="InterPro" id="IPR007460">
    <property type="entry name" value="BrnT_toxin"/>
</dbReference>
<dbReference type="AlphaFoldDB" id="A0A547PMT9"/>
<gene>
    <name evidence="1" type="ORF">FEV53_16420</name>
</gene>
<dbReference type="InterPro" id="IPR038573">
    <property type="entry name" value="BrnT_sf"/>
</dbReference>
<protein>
    <submittedName>
        <fullName evidence="1">BrnT family toxin</fullName>
    </submittedName>
</protein>
<dbReference type="EMBL" id="VFSV01000043">
    <property type="protein sequence ID" value="TRD15433.1"/>
    <property type="molecule type" value="Genomic_DNA"/>
</dbReference>
<accession>A0A547PMT9</accession>
<reference evidence="1 2" key="1">
    <citation type="submission" date="2019-06" db="EMBL/GenBank/DDBJ databases">
        <title>Paenimaribius caenipelagi gen. nov., sp. nov., isolated from a tidal flat.</title>
        <authorList>
            <person name="Yoon J.-H."/>
        </authorList>
    </citation>
    <scope>NUCLEOTIDE SEQUENCE [LARGE SCALE GENOMIC DNA]</scope>
    <source>
        <strain evidence="1 2">JBTF-M29</strain>
    </source>
</reference>
<evidence type="ECO:0000313" key="2">
    <source>
        <dbReference type="Proteomes" id="UP000318590"/>
    </source>
</evidence>
<proteinExistence type="predicted"/>
<keyword evidence="2" id="KW-1185">Reference proteome</keyword>